<reference evidence="1 2" key="1">
    <citation type="submission" date="2024-09" db="EMBL/GenBank/DDBJ databases">
        <authorList>
            <person name="Sun Q."/>
            <person name="Mori K."/>
        </authorList>
    </citation>
    <scope>NUCLEOTIDE SEQUENCE [LARGE SCALE GENOMIC DNA]</scope>
    <source>
        <strain evidence="1 2">NCAIM B.02481</strain>
    </source>
</reference>
<name>A0ABV6Q7Q9_9FLAO</name>
<dbReference type="RefSeq" id="WP_386061706.1">
    <property type="nucleotide sequence ID" value="NZ_JBHLTQ010000003.1"/>
</dbReference>
<gene>
    <name evidence="1" type="ORF">ACFFGA_07110</name>
</gene>
<evidence type="ECO:0000313" key="1">
    <source>
        <dbReference type="EMBL" id="MFC0604315.1"/>
    </source>
</evidence>
<keyword evidence="2" id="KW-1185">Reference proteome</keyword>
<evidence type="ECO:0008006" key="3">
    <source>
        <dbReference type="Google" id="ProtNLM"/>
    </source>
</evidence>
<dbReference type="EMBL" id="JBHLTQ010000003">
    <property type="protein sequence ID" value="MFC0604315.1"/>
    <property type="molecule type" value="Genomic_DNA"/>
</dbReference>
<evidence type="ECO:0000313" key="2">
    <source>
        <dbReference type="Proteomes" id="UP001589832"/>
    </source>
</evidence>
<accession>A0ABV6Q7Q9</accession>
<organism evidence="1 2">
    <name type="scientific">Winogradskyella pulchriflava</name>
    <dbReference type="NCBI Taxonomy" id="1110688"/>
    <lineage>
        <taxon>Bacteria</taxon>
        <taxon>Pseudomonadati</taxon>
        <taxon>Bacteroidota</taxon>
        <taxon>Flavobacteriia</taxon>
        <taxon>Flavobacteriales</taxon>
        <taxon>Flavobacteriaceae</taxon>
        <taxon>Winogradskyella</taxon>
    </lineage>
</organism>
<proteinExistence type="predicted"/>
<dbReference type="Proteomes" id="UP001589832">
    <property type="component" value="Unassembled WGS sequence"/>
</dbReference>
<sequence length="90" mass="10497">MLRKFKPGDWVKVKGKLTAPKMQVIKYIPKKDPILGLVDNDSYLECVWYKNGERKSDIFHQNKLIKMVATGGLFETFLMNPKLRLTQNLK</sequence>
<comment type="caution">
    <text evidence="1">The sequence shown here is derived from an EMBL/GenBank/DDBJ whole genome shotgun (WGS) entry which is preliminary data.</text>
</comment>
<protein>
    <recommendedName>
        <fullName evidence="3">DUF2158 domain-containing protein</fullName>
    </recommendedName>
</protein>